<accession>A0A6I4VXV6</accession>
<comment type="caution">
    <text evidence="2">The sequence shown here is derived from an EMBL/GenBank/DDBJ whole genome shotgun (WGS) entry which is preliminary data.</text>
</comment>
<reference evidence="2 3" key="1">
    <citation type="submission" date="2019-12" db="EMBL/GenBank/DDBJ databases">
        <title>Whole-genome analyses of novel actinobacteria.</title>
        <authorList>
            <person name="Sahin N."/>
            <person name="Saygin H."/>
        </authorList>
    </citation>
    <scope>NUCLEOTIDE SEQUENCE [LARGE SCALE GENOMIC DNA]</scope>
    <source>
        <strain evidence="2 3">KC615</strain>
    </source>
</reference>
<keyword evidence="3" id="KW-1185">Reference proteome</keyword>
<feature type="signal peptide" evidence="1">
    <location>
        <begin position="1"/>
        <end position="26"/>
    </location>
</feature>
<sequence length="141" mass="15854">MRIRKWTVSLFVLVCAVILPFSSAFAALEKVGTYGLTINTGQETGKLTYYRTSYIHSDGGSFKVCNKNMGTTKFFVYEYDPNGGYGNDDYVYSWTLSMGKCYTFTNLDKFKDGDNNKAELYVKAALPSGGLAFERQVILYD</sequence>
<evidence type="ECO:0000256" key="1">
    <source>
        <dbReference type="SAM" id="SignalP"/>
    </source>
</evidence>
<proteinExistence type="predicted"/>
<dbReference type="RefSeq" id="WP_160802084.1">
    <property type="nucleotide sequence ID" value="NZ_WUUL01000009.1"/>
</dbReference>
<gene>
    <name evidence="2" type="ORF">GSM42_13595</name>
</gene>
<organism evidence="2 3">
    <name type="scientific">Shimazuella alba</name>
    <dbReference type="NCBI Taxonomy" id="2690964"/>
    <lineage>
        <taxon>Bacteria</taxon>
        <taxon>Bacillati</taxon>
        <taxon>Bacillota</taxon>
        <taxon>Bacilli</taxon>
        <taxon>Bacillales</taxon>
        <taxon>Thermoactinomycetaceae</taxon>
        <taxon>Shimazuella</taxon>
    </lineage>
</organism>
<evidence type="ECO:0000313" key="3">
    <source>
        <dbReference type="Proteomes" id="UP000430692"/>
    </source>
</evidence>
<protein>
    <submittedName>
        <fullName evidence="2">Uncharacterized protein</fullName>
    </submittedName>
</protein>
<feature type="chain" id="PRO_5026187423" evidence="1">
    <location>
        <begin position="27"/>
        <end position="141"/>
    </location>
</feature>
<dbReference type="AlphaFoldDB" id="A0A6I4VXV6"/>
<dbReference type="EMBL" id="WUUL01000009">
    <property type="protein sequence ID" value="MXQ54730.1"/>
    <property type="molecule type" value="Genomic_DNA"/>
</dbReference>
<name>A0A6I4VXV6_9BACL</name>
<keyword evidence="1" id="KW-0732">Signal</keyword>
<dbReference type="Proteomes" id="UP000430692">
    <property type="component" value="Unassembled WGS sequence"/>
</dbReference>
<evidence type="ECO:0000313" key="2">
    <source>
        <dbReference type="EMBL" id="MXQ54730.1"/>
    </source>
</evidence>